<proteinExistence type="predicted"/>
<reference evidence="1" key="2">
    <citation type="journal article" date="2020" name="Nat. Commun.">
        <title>Large-scale genome sequencing of mycorrhizal fungi provides insights into the early evolution of symbiotic traits.</title>
        <authorList>
            <person name="Miyauchi S."/>
            <person name="Kiss E."/>
            <person name="Kuo A."/>
            <person name="Drula E."/>
            <person name="Kohler A."/>
            <person name="Sanchez-Garcia M."/>
            <person name="Morin E."/>
            <person name="Andreopoulos B."/>
            <person name="Barry K.W."/>
            <person name="Bonito G."/>
            <person name="Buee M."/>
            <person name="Carver A."/>
            <person name="Chen C."/>
            <person name="Cichocki N."/>
            <person name="Clum A."/>
            <person name="Culley D."/>
            <person name="Crous P.W."/>
            <person name="Fauchery L."/>
            <person name="Girlanda M."/>
            <person name="Hayes R.D."/>
            <person name="Keri Z."/>
            <person name="LaButti K."/>
            <person name="Lipzen A."/>
            <person name="Lombard V."/>
            <person name="Magnuson J."/>
            <person name="Maillard F."/>
            <person name="Murat C."/>
            <person name="Nolan M."/>
            <person name="Ohm R.A."/>
            <person name="Pangilinan J."/>
            <person name="Pereira M.F."/>
            <person name="Perotto S."/>
            <person name="Peter M."/>
            <person name="Pfister S."/>
            <person name="Riley R."/>
            <person name="Sitrit Y."/>
            <person name="Stielow J.B."/>
            <person name="Szollosi G."/>
            <person name="Zifcakova L."/>
            <person name="Stursova M."/>
            <person name="Spatafora J.W."/>
            <person name="Tedersoo L."/>
            <person name="Vaario L.M."/>
            <person name="Yamada A."/>
            <person name="Yan M."/>
            <person name="Wang P."/>
            <person name="Xu J."/>
            <person name="Bruns T."/>
            <person name="Baldrian P."/>
            <person name="Vilgalys R."/>
            <person name="Dunand C."/>
            <person name="Henrissat B."/>
            <person name="Grigoriev I.V."/>
            <person name="Hibbett D."/>
            <person name="Nagy L.G."/>
            <person name="Martin F.M."/>
        </authorList>
    </citation>
    <scope>NUCLEOTIDE SEQUENCE</scope>
    <source>
        <strain evidence="1">P2</strain>
    </source>
</reference>
<keyword evidence="2" id="KW-1185">Reference proteome</keyword>
<protein>
    <submittedName>
        <fullName evidence="1">Uncharacterized protein</fullName>
    </submittedName>
</protein>
<organism evidence="1 2">
    <name type="scientific">Thelephora ganbajun</name>
    <name type="common">Ganba fungus</name>
    <dbReference type="NCBI Taxonomy" id="370292"/>
    <lineage>
        <taxon>Eukaryota</taxon>
        <taxon>Fungi</taxon>
        <taxon>Dikarya</taxon>
        <taxon>Basidiomycota</taxon>
        <taxon>Agaricomycotina</taxon>
        <taxon>Agaricomycetes</taxon>
        <taxon>Thelephorales</taxon>
        <taxon>Thelephoraceae</taxon>
        <taxon>Thelephora</taxon>
    </lineage>
</organism>
<dbReference type="EMBL" id="MU118046">
    <property type="protein sequence ID" value="KAF9646887.1"/>
    <property type="molecule type" value="Genomic_DNA"/>
</dbReference>
<evidence type="ECO:0000313" key="1">
    <source>
        <dbReference type="EMBL" id="KAF9646887.1"/>
    </source>
</evidence>
<reference evidence="1" key="1">
    <citation type="submission" date="2019-10" db="EMBL/GenBank/DDBJ databases">
        <authorList>
            <consortium name="DOE Joint Genome Institute"/>
            <person name="Kuo A."/>
            <person name="Miyauchi S."/>
            <person name="Kiss E."/>
            <person name="Drula E."/>
            <person name="Kohler A."/>
            <person name="Sanchez-Garcia M."/>
            <person name="Andreopoulos B."/>
            <person name="Barry K.W."/>
            <person name="Bonito G."/>
            <person name="Buee M."/>
            <person name="Carver A."/>
            <person name="Chen C."/>
            <person name="Cichocki N."/>
            <person name="Clum A."/>
            <person name="Culley D."/>
            <person name="Crous P.W."/>
            <person name="Fauchery L."/>
            <person name="Girlanda M."/>
            <person name="Hayes R."/>
            <person name="Keri Z."/>
            <person name="Labutti K."/>
            <person name="Lipzen A."/>
            <person name="Lombard V."/>
            <person name="Magnuson J."/>
            <person name="Maillard F."/>
            <person name="Morin E."/>
            <person name="Murat C."/>
            <person name="Nolan M."/>
            <person name="Ohm R."/>
            <person name="Pangilinan J."/>
            <person name="Pereira M."/>
            <person name="Perotto S."/>
            <person name="Peter M."/>
            <person name="Riley R."/>
            <person name="Sitrit Y."/>
            <person name="Stielow B."/>
            <person name="Szollosi G."/>
            <person name="Zifcakova L."/>
            <person name="Stursova M."/>
            <person name="Spatafora J.W."/>
            <person name="Tedersoo L."/>
            <person name="Vaario L.-M."/>
            <person name="Yamada A."/>
            <person name="Yan M."/>
            <person name="Wang P."/>
            <person name="Xu J."/>
            <person name="Bruns T."/>
            <person name="Baldrian P."/>
            <person name="Vilgalys R."/>
            <person name="Henrissat B."/>
            <person name="Grigoriev I.V."/>
            <person name="Hibbett D."/>
            <person name="Nagy L.G."/>
            <person name="Martin F.M."/>
        </authorList>
    </citation>
    <scope>NUCLEOTIDE SEQUENCE</scope>
    <source>
        <strain evidence="1">P2</strain>
    </source>
</reference>
<gene>
    <name evidence="1" type="ORF">BDM02DRAFT_3117959</name>
</gene>
<dbReference type="Proteomes" id="UP000886501">
    <property type="component" value="Unassembled WGS sequence"/>
</dbReference>
<name>A0ACB6ZB99_THEGA</name>
<comment type="caution">
    <text evidence="1">The sequence shown here is derived from an EMBL/GenBank/DDBJ whole genome shotgun (WGS) entry which is preliminary data.</text>
</comment>
<sequence length="91" mass="10628">MHQRFSASLLRRNPCVPASPTRAPSSISLLQIRNRFRERPPEDGPGGAQFAQMASPHMKGERHWGSVGLSDIEGSRLWLWHFRRFDVYRWR</sequence>
<accession>A0ACB6ZB99</accession>
<evidence type="ECO:0000313" key="2">
    <source>
        <dbReference type="Proteomes" id="UP000886501"/>
    </source>
</evidence>